<dbReference type="PROSITE" id="PS51257">
    <property type="entry name" value="PROKAR_LIPOPROTEIN"/>
    <property type="match status" value="1"/>
</dbReference>
<evidence type="ECO:0008006" key="3">
    <source>
        <dbReference type="Google" id="ProtNLM"/>
    </source>
</evidence>
<evidence type="ECO:0000313" key="2">
    <source>
        <dbReference type="Proteomes" id="UP001374803"/>
    </source>
</evidence>
<name>A0ABZ2L285_9BACT</name>
<sequence>MSSKHIVRVGAFCVVSLVACGGSDGDDGGSGSGTGALPKDGVKEATIHALNTKGGEGPKWGFQAAFIQGRVSSHGEECTTDTVDACTIRLCKEGNLPNPEVPHVYLGAGPITLTGARLPAHEFRAINRVAGNQSSVLPGDPAIYWDGGEDIRVAAGGQPDGVPGFETTLKAPSFVTVTNSIFTEPRFALDTTKDFEVTWTHEGAGSGQTVVRFGQSADVGIKYVSQVASCTFPASSDRGTIPASVLQRLKPFLEASLSITAIEKRTVTAGDWNVEVELGSRTGAGEKPGEYAVNFN</sequence>
<reference evidence="1" key="1">
    <citation type="submission" date="2021-12" db="EMBL/GenBank/DDBJ databases">
        <title>Discovery of the Pendulisporaceae a myxobacterial family with distinct sporulation behavior and unique specialized metabolism.</title>
        <authorList>
            <person name="Garcia R."/>
            <person name="Popoff A."/>
            <person name="Bader C.D."/>
            <person name="Loehr J."/>
            <person name="Walesch S."/>
            <person name="Walt C."/>
            <person name="Boldt J."/>
            <person name="Bunk B."/>
            <person name="Haeckl F.J.F.P.J."/>
            <person name="Gunesch A.P."/>
            <person name="Birkelbach J."/>
            <person name="Nuebel U."/>
            <person name="Pietschmann T."/>
            <person name="Bach T."/>
            <person name="Mueller R."/>
        </authorList>
    </citation>
    <scope>NUCLEOTIDE SEQUENCE</scope>
    <source>
        <strain evidence="1">MSr11367</strain>
    </source>
</reference>
<accession>A0ABZ2L285</accession>
<evidence type="ECO:0000313" key="1">
    <source>
        <dbReference type="EMBL" id="WXB05063.1"/>
    </source>
</evidence>
<dbReference type="RefSeq" id="WP_394834705.1">
    <property type="nucleotide sequence ID" value="NZ_CP089929.1"/>
</dbReference>
<organism evidence="1 2">
    <name type="scientific">Pendulispora rubella</name>
    <dbReference type="NCBI Taxonomy" id="2741070"/>
    <lineage>
        <taxon>Bacteria</taxon>
        <taxon>Pseudomonadati</taxon>
        <taxon>Myxococcota</taxon>
        <taxon>Myxococcia</taxon>
        <taxon>Myxococcales</taxon>
        <taxon>Sorangiineae</taxon>
        <taxon>Pendulisporaceae</taxon>
        <taxon>Pendulispora</taxon>
    </lineage>
</organism>
<proteinExistence type="predicted"/>
<keyword evidence="2" id="KW-1185">Reference proteome</keyword>
<gene>
    <name evidence="1" type="ORF">LVJ94_50245</name>
</gene>
<dbReference type="EMBL" id="CP089983">
    <property type="protein sequence ID" value="WXB05063.1"/>
    <property type="molecule type" value="Genomic_DNA"/>
</dbReference>
<protein>
    <recommendedName>
        <fullName evidence="3">Lipoprotein</fullName>
    </recommendedName>
</protein>
<dbReference type="Proteomes" id="UP001374803">
    <property type="component" value="Chromosome"/>
</dbReference>